<feature type="non-terminal residue" evidence="1">
    <location>
        <position position="1"/>
    </location>
</feature>
<dbReference type="OrthoDB" id="1022638at2759"/>
<sequence length="146" mass="16721">GEDARIFTVPEACLSSRSLFFKKVLSGNWKEAEDRTIKLPGDDGDTLELYLCCVFGHRLPVEPDPTPAIDTGQEERLSLAKLYVFGENIQDVRVKNVCIKTFLQSNWKIRHNNIWWRPNENIVNVIYKGTEVGSPMCRLLFDILAH</sequence>
<dbReference type="PANTHER" id="PTHR47843">
    <property type="entry name" value="BTB DOMAIN-CONTAINING PROTEIN-RELATED"/>
    <property type="match status" value="1"/>
</dbReference>
<evidence type="ECO:0000313" key="2">
    <source>
        <dbReference type="Proteomes" id="UP000800082"/>
    </source>
</evidence>
<organism evidence="1 2">
    <name type="scientific">Didymella exigua CBS 183.55</name>
    <dbReference type="NCBI Taxonomy" id="1150837"/>
    <lineage>
        <taxon>Eukaryota</taxon>
        <taxon>Fungi</taxon>
        <taxon>Dikarya</taxon>
        <taxon>Ascomycota</taxon>
        <taxon>Pezizomycotina</taxon>
        <taxon>Dothideomycetes</taxon>
        <taxon>Pleosporomycetidae</taxon>
        <taxon>Pleosporales</taxon>
        <taxon>Pleosporineae</taxon>
        <taxon>Didymellaceae</taxon>
        <taxon>Didymella</taxon>
    </lineage>
</organism>
<protein>
    <recommendedName>
        <fullName evidence="3">BTB domain-containing protein</fullName>
    </recommendedName>
</protein>
<dbReference type="RefSeq" id="XP_033449360.1">
    <property type="nucleotide sequence ID" value="XM_033594742.1"/>
</dbReference>
<dbReference type="InterPro" id="IPR011333">
    <property type="entry name" value="SKP1/BTB/POZ_sf"/>
</dbReference>
<accession>A0A6A5RMW8</accession>
<proteinExistence type="predicted"/>
<feature type="non-terminal residue" evidence="1">
    <location>
        <position position="146"/>
    </location>
</feature>
<dbReference type="SUPFAM" id="SSF54695">
    <property type="entry name" value="POZ domain"/>
    <property type="match status" value="1"/>
</dbReference>
<dbReference type="AlphaFoldDB" id="A0A6A5RMW8"/>
<name>A0A6A5RMW8_9PLEO</name>
<dbReference type="EMBL" id="ML978967">
    <property type="protein sequence ID" value="KAF1929112.1"/>
    <property type="molecule type" value="Genomic_DNA"/>
</dbReference>
<evidence type="ECO:0000313" key="1">
    <source>
        <dbReference type="EMBL" id="KAF1929112.1"/>
    </source>
</evidence>
<dbReference type="GeneID" id="54352410"/>
<evidence type="ECO:0008006" key="3">
    <source>
        <dbReference type="Google" id="ProtNLM"/>
    </source>
</evidence>
<dbReference type="Proteomes" id="UP000800082">
    <property type="component" value="Unassembled WGS sequence"/>
</dbReference>
<dbReference type="CDD" id="cd18186">
    <property type="entry name" value="BTB_POZ_ZBTB_KLHL-like"/>
    <property type="match status" value="1"/>
</dbReference>
<keyword evidence="2" id="KW-1185">Reference proteome</keyword>
<reference evidence="1" key="1">
    <citation type="journal article" date="2020" name="Stud. Mycol.">
        <title>101 Dothideomycetes genomes: a test case for predicting lifestyles and emergence of pathogens.</title>
        <authorList>
            <person name="Haridas S."/>
            <person name="Albert R."/>
            <person name="Binder M."/>
            <person name="Bloem J."/>
            <person name="Labutti K."/>
            <person name="Salamov A."/>
            <person name="Andreopoulos B."/>
            <person name="Baker S."/>
            <person name="Barry K."/>
            <person name="Bills G."/>
            <person name="Bluhm B."/>
            <person name="Cannon C."/>
            <person name="Castanera R."/>
            <person name="Culley D."/>
            <person name="Daum C."/>
            <person name="Ezra D."/>
            <person name="Gonzalez J."/>
            <person name="Henrissat B."/>
            <person name="Kuo A."/>
            <person name="Liang C."/>
            <person name="Lipzen A."/>
            <person name="Lutzoni F."/>
            <person name="Magnuson J."/>
            <person name="Mondo S."/>
            <person name="Nolan M."/>
            <person name="Ohm R."/>
            <person name="Pangilinan J."/>
            <person name="Park H.-J."/>
            <person name="Ramirez L."/>
            <person name="Alfaro M."/>
            <person name="Sun H."/>
            <person name="Tritt A."/>
            <person name="Yoshinaga Y."/>
            <person name="Zwiers L.-H."/>
            <person name="Turgeon B."/>
            <person name="Goodwin S."/>
            <person name="Spatafora J."/>
            <person name="Crous P."/>
            <person name="Grigoriev I."/>
        </authorList>
    </citation>
    <scope>NUCLEOTIDE SEQUENCE</scope>
    <source>
        <strain evidence="1">CBS 183.55</strain>
    </source>
</reference>
<gene>
    <name evidence="1" type="ORF">M421DRAFT_48265</name>
</gene>
<dbReference type="Gene3D" id="3.30.710.10">
    <property type="entry name" value="Potassium Channel Kv1.1, Chain A"/>
    <property type="match status" value="1"/>
</dbReference>
<dbReference type="PANTHER" id="PTHR47843:SF2">
    <property type="entry name" value="BTB DOMAIN-CONTAINING PROTEIN"/>
    <property type="match status" value="1"/>
</dbReference>